<feature type="region of interest" description="Disordered" evidence="1">
    <location>
        <begin position="1"/>
        <end position="52"/>
    </location>
</feature>
<evidence type="ECO:0000256" key="1">
    <source>
        <dbReference type="SAM" id="MobiDB-lite"/>
    </source>
</evidence>
<gene>
    <name evidence="2" type="ORF">APZ42_012500</name>
</gene>
<proteinExistence type="predicted"/>
<dbReference type="EMBL" id="LRGB01000115">
    <property type="protein sequence ID" value="KZS20805.1"/>
    <property type="molecule type" value="Genomic_DNA"/>
</dbReference>
<comment type="caution">
    <text evidence="2">The sequence shown here is derived from an EMBL/GenBank/DDBJ whole genome shotgun (WGS) entry which is preliminary data.</text>
</comment>
<reference evidence="2 3" key="1">
    <citation type="submission" date="2016-03" db="EMBL/GenBank/DDBJ databases">
        <title>EvidentialGene: Evidence-directed Construction of Genes on Genomes.</title>
        <authorList>
            <person name="Gilbert D.G."/>
            <person name="Choi J.-H."/>
            <person name="Mockaitis K."/>
            <person name="Colbourne J."/>
            <person name="Pfrender M."/>
        </authorList>
    </citation>
    <scope>NUCLEOTIDE SEQUENCE [LARGE SCALE GENOMIC DNA]</scope>
    <source>
        <strain evidence="2 3">Xinb3</strain>
        <tissue evidence="2">Complete organism</tissue>
    </source>
</reference>
<sequence length="52" mass="5455">MHIPGLHHRIDQGIPCGALPKAPEGESWAVATAPPHGRIDHGAEQRGPSLTS</sequence>
<keyword evidence="3" id="KW-1185">Reference proteome</keyword>
<evidence type="ECO:0000313" key="3">
    <source>
        <dbReference type="Proteomes" id="UP000076858"/>
    </source>
</evidence>
<dbReference type="Proteomes" id="UP000076858">
    <property type="component" value="Unassembled WGS sequence"/>
</dbReference>
<accession>A0A162RV27</accession>
<organism evidence="2 3">
    <name type="scientific">Daphnia magna</name>
    <dbReference type="NCBI Taxonomy" id="35525"/>
    <lineage>
        <taxon>Eukaryota</taxon>
        <taxon>Metazoa</taxon>
        <taxon>Ecdysozoa</taxon>
        <taxon>Arthropoda</taxon>
        <taxon>Crustacea</taxon>
        <taxon>Branchiopoda</taxon>
        <taxon>Diplostraca</taxon>
        <taxon>Cladocera</taxon>
        <taxon>Anomopoda</taxon>
        <taxon>Daphniidae</taxon>
        <taxon>Daphnia</taxon>
    </lineage>
</organism>
<name>A0A162RV27_9CRUS</name>
<protein>
    <submittedName>
        <fullName evidence="2">Uncharacterized protein</fullName>
    </submittedName>
</protein>
<evidence type="ECO:0000313" key="2">
    <source>
        <dbReference type="EMBL" id="KZS20805.1"/>
    </source>
</evidence>
<dbReference type="AlphaFoldDB" id="A0A162RV27"/>